<dbReference type="PANTHER" id="PTHR11947">
    <property type="entry name" value="PYRUVATE DEHYDROGENASE KINASE"/>
    <property type="match status" value="1"/>
</dbReference>
<comment type="caution">
    <text evidence="2">The sequence shown here is derived from an EMBL/GenBank/DDBJ whole genome shotgun (WGS) entry which is preliminary data.</text>
</comment>
<sequence>MAGYGVGLPISRLYARYFGGDLQIIPMEGSAFSCVLPEALKVSAVQHDPRCLTFESESEKRKLSSSSFSCLASVSSRQKHLSTSSLFLQSPLKGCLPLR</sequence>
<keyword evidence="1" id="KW-0547">Nucleotide-binding</keyword>
<evidence type="ECO:0000256" key="1">
    <source>
        <dbReference type="RuleBase" id="RU366032"/>
    </source>
</evidence>
<comment type="subcellular location">
    <subcellularLocation>
        <location evidence="1">Mitochondrion matrix</location>
    </subcellularLocation>
</comment>
<dbReference type="GO" id="GO:0005759">
    <property type="term" value="C:mitochondrial matrix"/>
    <property type="evidence" value="ECO:0007669"/>
    <property type="project" value="UniProtKB-SubCell"/>
</dbReference>
<dbReference type="InterPro" id="IPR039028">
    <property type="entry name" value="BCKD/PDK"/>
</dbReference>
<proteinExistence type="inferred from homology"/>
<keyword evidence="1" id="KW-0496">Mitochondrion</keyword>
<name>A0A699HMF4_TANCI</name>
<keyword evidence="1" id="KW-0067">ATP-binding</keyword>
<dbReference type="SUPFAM" id="SSF55874">
    <property type="entry name" value="ATPase domain of HSP90 chaperone/DNA topoisomerase II/histidine kinase"/>
    <property type="match status" value="1"/>
</dbReference>
<comment type="similarity">
    <text evidence="1">Belongs to the PDK/BCKDK protein kinase family.</text>
</comment>
<evidence type="ECO:0000313" key="2">
    <source>
        <dbReference type="EMBL" id="GEY53398.1"/>
    </source>
</evidence>
<reference evidence="2" key="1">
    <citation type="journal article" date="2019" name="Sci. Rep.">
        <title>Draft genome of Tanacetum cinerariifolium, the natural source of mosquito coil.</title>
        <authorList>
            <person name="Yamashiro T."/>
            <person name="Shiraishi A."/>
            <person name="Satake H."/>
            <person name="Nakayama K."/>
        </authorList>
    </citation>
    <scope>NUCLEOTIDE SEQUENCE</scope>
</reference>
<keyword evidence="1" id="KW-0808">Transferase</keyword>
<dbReference type="EC" id="2.7.11.-" evidence="1"/>
<protein>
    <recommendedName>
        <fullName evidence="1">Protein-serine/threonine kinase</fullName>
        <ecNumber evidence="1">2.7.11.-</ecNumber>
    </recommendedName>
</protein>
<dbReference type="PANTHER" id="PTHR11947:SF3">
    <property type="entry name" value="[PYRUVATE DEHYDROGENASE (ACETYL-TRANSFERRING)] KINASE, MITOCHONDRIAL"/>
    <property type="match status" value="1"/>
</dbReference>
<dbReference type="InterPro" id="IPR036890">
    <property type="entry name" value="HATPase_C_sf"/>
</dbReference>
<dbReference type="GO" id="GO:0005524">
    <property type="term" value="F:ATP binding"/>
    <property type="evidence" value="ECO:0007669"/>
    <property type="project" value="UniProtKB-UniRule"/>
</dbReference>
<dbReference type="Gene3D" id="3.30.565.10">
    <property type="entry name" value="Histidine kinase-like ATPase, C-terminal domain"/>
    <property type="match status" value="1"/>
</dbReference>
<organism evidence="2">
    <name type="scientific">Tanacetum cinerariifolium</name>
    <name type="common">Dalmatian daisy</name>
    <name type="synonym">Chrysanthemum cinerariifolium</name>
    <dbReference type="NCBI Taxonomy" id="118510"/>
    <lineage>
        <taxon>Eukaryota</taxon>
        <taxon>Viridiplantae</taxon>
        <taxon>Streptophyta</taxon>
        <taxon>Embryophyta</taxon>
        <taxon>Tracheophyta</taxon>
        <taxon>Spermatophyta</taxon>
        <taxon>Magnoliopsida</taxon>
        <taxon>eudicotyledons</taxon>
        <taxon>Gunneridae</taxon>
        <taxon>Pentapetalae</taxon>
        <taxon>asterids</taxon>
        <taxon>campanulids</taxon>
        <taxon>Asterales</taxon>
        <taxon>Asteraceae</taxon>
        <taxon>Asteroideae</taxon>
        <taxon>Anthemideae</taxon>
        <taxon>Anthemidinae</taxon>
        <taxon>Tanacetum</taxon>
    </lineage>
</organism>
<gene>
    <name evidence="2" type="ORF">Tci_425372</name>
</gene>
<accession>A0A699HMF4</accession>
<dbReference type="EMBL" id="BKCJ010186672">
    <property type="protein sequence ID" value="GEY53398.1"/>
    <property type="molecule type" value="Genomic_DNA"/>
</dbReference>
<dbReference type="GO" id="GO:0010906">
    <property type="term" value="P:regulation of glucose metabolic process"/>
    <property type="evidence" value="ECO:0007669"/>
    <property type="project" value="TreeGrafter"/>
</dbReference>
<keyword evidence="1" id="KW-0418">Kinase</keyword>
<dbReference type="GO" id="GO:0004740">
    <property type="term" value="F:pyruvate dehydrogenase (acetyl-transferring) kinase activity"/>
    <property type="evidence" value="ECO:0007669"/>
    <property type="project" value="TreeGrafter"/>
</dbReference>
<dbReference type="AlphaFoldDB" id="A0A699HMF4"/>